<evidence type="ECO:0000313" key="10">
    <source>
        <dbReference type="EMBL" id="KAG0277428.1"/>
    </source>
</evidence>
<keyword evidence="4" id="KW-0433">Leucine-rich repeat</keyword>
<dbReference type="Pfam" id="PF23215">
    <property type="entry name" value="WD_LRWD1"/>
    <property type="match status" value="1"/>
</dbReference>
<dbReference type="InterPro" id="IPR015943">
    <property type="entry name" value="WD40/YVTN_repeat-like_dom_sf"/>
</dbReference>
<keyword evidence="11" id="KW-1185">Reference proteome</keyword>
<feature type="compositionally biased region" description="Low complexity" evidence="8">
    <location>
        <begin position="572"/>
        <end position="589"/>
    </location>
</feature>
<dbReference type="PANTHER" id="PTHR24370">
    <property type="entry name" value="OPTICIN"/>
    <property type="match status" value="1"/>
</dbReference>
<dbReference type="GO" id="GO:0071169">
    <property type="term" value="P:establishment of protein localization to chromatin"/>
    <property type="evidence" value="ECO:0007669"/>
    <property type="project" value="TreeGrafter"/>
</dbReference>
<dbReference type="EMBL" id="JAAAIL010000276">
    <property type="protein sequence ID" value="KAG0277428.1"/>
    <property type="molecule type" value="Genomic_DNA"/>
</dbReference>
<dbReference type="InterPro" id="IPR056160">
    <property type="entry name" value="WD_LRWD1"/>
</dbReference>
<dbReference type="GO" id="GO:0003682">
    <property type="term" value="F:chromatin binding"/>
    <property type="evidence" value="ECO:0007669"/>
    <property type="project" value="TreeGrafter"/>
</dbReference>
<feature type="compositionally biased region" description="Low complexity" evidence="8">
    <location>
        <begin position="1"/>
        <end position="17"/>
    </location>
</feature>
<evidence type="ECO:0000259" key="9">
    <source>
        <dbReference type="Pfam" id="PF23215"/>
    </source>
</evidence>
<feature type="compositionally biased region" description="Basic residues" evidence="8">
    <location>
        <begin position="48"/>
        <end position="57"/>
    </location>
</feature>
<keyword evidence="5" id="KW-0677">Repeat</keyword>
<dbReference type="PROSITE" id="PS50294">
    <property type="entry name" value="WD_REPEATS_REGION"/>
    <property type="match status" value="1"/>
</dbReference>
<organism evidence="10 11">
    <name type="scientific">Linnemannia exigua</name>
    <dbReference type="NCBI Taxonomy" id="604196"/>
    <lineage>
        <taxon>Eukaryota</taxon>
        <taxon>Fungi</taxon>
        <taxon>Fungi incertae sedis</taxon>
        <taxon>Mucoromycota</taxon>
        <taxon>Mortierellomycotina</taxon>
        <taxon>Mortierellomycetes</taxon>
        <taxon>Mortierellales</taxon>
        <taxon>Mortierellaceae</taxon>
        <taxon>Linnemannia</taxon>
    </lineage>
</organism>
<evidence type="ECO:0000256" key="3">
    <source>
        <dbReference type="ARBA" id="ARBA00022574"/>
    </source>
</evidence>
<feature type="non-terminal residue" evidence="10">
    <location>
        <position position="1"/>
    </location>
</feature>
<feature type="compositionally biased region" description="Acidic residues" evidence="8">
    <location>
        <begin position="63"/>
        <end position="80"/>
    </location>
</feature>
<feature type="compositionally biased region" description="Acidic residues" evidence="8">
    <location>
        <begin position="174"/>
        <end position="194"/>
    </location>
</feature>
<dbReference type="Gene3D" id="2.130.10.10">
    <property type="entry name" value="YVTN repeat-like/Quinoprotein amine dehydrogenase"/>
    <property type="match status" value="2"/>
</dbReference>
<feature type="compositionally biased region" description="Basic residues" evidence="8">
    <location>
        <begin position="461"/>
        <end position="485"/>
    </location>
</feature>
<protein>
    <submittedName>
        <fullName evidence="10">Leucine-rich repeats and WD repeat domain-containing protein 1</fullName>
    </submittedName>
</protein>
<dbReference type="AlphaFoldDB" id="A0AAD4H7H4"/>
<reference evidence="10" key="1">
    <citation type="journal article" date="2020" name="Fungal Divers.">
        <title>Resolving the Mortierellaceae phylogeny through synthesis of multi-gene phylogenetics and phylogenomics.</title>
        <authorList>
            <person name="Vandepol N."/>
            <person name="Liber J."/>
            <person name="Desiro A."/>
            <person name="Na H."/>
            <person name="Kennedy M."/>
            <person name="Barry K."/>
            <person name="Grigoriev I.V."/>
            <person name="Miller A.N."/>
            <person name="O'Donnell K."/>
            <person name="Stajich J.E."/>
            <person name="Bonito G."/>
        </authorList>
    </citation>
    <scope>NUCLEOTIDE SEQUENCE</scope>
    <source>
        <strain evidence="10">NRRL 28262</strain>
    </source>
</reference>
<proteinExistence type="predicted"/>
<dbReference type="PANTHER" id="PTHR24370:SF10">
    <property type="entry name" value="LEUCINE-RICH REPEAT AND WD REPEAT-CONTAINING PROTEIN 1"/>
    <property type="match status" value="1"/>
</dbReference>
<evidence type="ECO:0000256" key="5">
    <source>
        <dbReference type="ARBA" id="ARBA00022737"/>
    </source>
</evidence>
<keyword evidence="2" id="KW-0158">Chromosome</keyword>
<feature type="domain" description="Leucine-rich repeat and WD repeat-containing protein 1 WD" evidence="9">
    <location>
        <begin position="215"/>
        <end position="341"/>
    </location>
</feature>
<feature type="region of interest" description="Disordered" evidence="8">
    <location>
        <begin position="572"/>
        <end position="595"/>
    </location>
</feature>
<evidence type="ECO:0000256" key="1">
    <source>
        <dbReference type="ARBA" id="ARBA00004286"/>
    </source>
</evidence>
<evidence type="ECO:0000256" key="8">
    <source>
        <dbReference type="SAM" id="MobiDB-lite"/>
    </source>
</evidence>
<comment type="caution">
    <text evidence="10">The sequence shown here is derived from an EMBL/GenBank/DDBJ whole genome shotgun (WGS) entry which is preliminary data.</text>
</comment>
<feature type="region of interest" description="Disordered" evidence="8">
    <location>
        <begin position="164"/>
        <end position="194"/>
    </location>
</feature>
<feature type="compositionally biased region" description="Acidic residues" evidence="8">
    <location>
        <begin position="495"/>
        <end position="514"/>
    </location>
</feature>
<dbReference type="SUPFAM" id="SSF50978">
    <property type="entry name" value="WD40 repeat-like"/>
    <property type="match status" value="1"/>
</dbReference>
<evidence type="ECO:0000313" key="11">
    <source>
        <dbReference type="Proteomes" id="UP001194580"/>
    </source>
</evidence>
<evidence type="ECO:0000256" key="2">
    <source>
        <dbReference type="ARBA" id="ARBA00022454"/>
    </source>
</evidence>
<dbReference type="InterPro" id="IPR036322">
    <property type="entry name" value="WD40_repeat_dom_sf"/>
</dbReference>
<dbReference type="InterPro" id="IPR052489">
    <property type="entry name" value="LRWD1"/>
</dbReference>
<dbReference type="GO" id="GO:0005664">
    <property type="term" value="C:nuclear origin of replication recognition complex"/>
    <property type="evidence" value="ECO:0007669"/>
    <property type="project" value="TreeGrafter"/>
</dbReference>
<keyword evidence="3 7" id="KW-0853">WD repeat</keyword>
<dbReference type="PROSITE" id="PS50082">
    <property type="entry name" value="WD_REPEATS_2"/>
    <property type="match status" value="1"/>
</dbReference>
<feature type="repeat" description="WD" evidence="7">
    <location>
        <begin position="305"/>
        <end position="339"/>
    </location>
</feature>
<name>A0AAD4H7H4_9FUNG</name>
<comment type="subcellular location">
    <subcellularLocation>
        <location evidence="1">Chromosome</location>
    </subcellularLocation>
</comment>
<evidence type="ECO:0000256" key="6">
    <source>
        <dbReference type="ARBA" id="ARBA00022853"/>
    </source>
</evidence>
<dbReference type="InterPro" id="IPR019775">
    <property type="entry name" value="WD40_repeat_CS"/>
</dbReference>
<evidence type="ECO:0000256" key="4">
    <source>
        <dbReference type="ARBA" id="ARBA00022614"/>
    </source>
</evidence>
<dbReference type="Proteomes" id="UP001194580">
    <property type="component" value="Unassembled WGS sequence"/>
</dbReference>
<dbReference type="InterPro" id="IPR001680">
    <property type="entry name" value="WD40_rpt"/>
</dbReference>
<feature type="region of interest" description="Disordered" evidence="8">
    <location>
        <begin position="1"/>
        <end position="96"/>
    </location>
</feature>
<dbReference type="SMART" id="SM00320">
    <property type="entry name" value="WD40"/>
    <property type="match status" value="4"/>
</dbReference>
<keyword evidence="6" id="KW-0156">Chromatin regulator</keyword>
<sequence length="697" mass="76086">PMVVVKGAAVAAKTVAKPKTDTKPKTKVASPATAKPVPATVTKEHPKSQTKRVRPKKPSGTNVEDEDMADQDVDQEEEDNVAPLEVENDGGWKKANSKRSAHDCWLFPKRAKASGQHLTAKNANFADEPAIEHVLRAHSRNTHEGQDEEEVDTWAVAFQPTLPKLQHASNGAEESAEEFGSEDGDEGDDDEDDEVRIRRRNKRLAKELSQQQPRSSSIVATCGGNTVCLIDCRLGKVMAKYSHVEEEEFMALAWTTLDHDQDPEGDNDATTKEGHVEQTNILAAAGRLGSIKLINPLQNTCYKYLHGHTDSIVRLKFSLTNPRWLFSASTDGSVRLWDIGSLTGFETEARCLAEFTRLGDSTSVTAIGVSEKFLIVGTDQGTMAQYNLFDLNSQLESEQSGVRSRKVVPERIYPVSQEWHESSVDDIIYIPNFSEKSYTALQAELKTGAKTNKKVVNGARTRGRGGRGRGGRGSRGGRGRGRGRGGSKTNRNSSDSDDDSEEGDSNSNDSDDEDGEFVFASRESFQGEFIVWDASKSTATDAALKTILEWSITESWGKFTVVENKVTDLSLKRSLSSQSTSSSAPSKPMASKKKVEKMDWLDKRQSLLVAGMANGGIAIYDLSRPPKRALDGNIIACKPDRIISNEVSSELLRDVAVSEDLSMMVGGDWSNKVVLWGRHGYGSGGNGVGLAAAAHRR</sequence>
<gene>
    <name evidence="10" type="primary">LRWD1</name>
    <name evidence="10" type="ORF">BGZ95_005942</name>
</gene>
<accession>A0AAD4H7H4</accession>
<evidence type="ECO:0000256" key="7">
    <source>
        <dbReference type="PROSITE-ProRule" id="PRU00221"/>
    </source>
</evidence>
<dbReference type="PROSITE" id="PS00678">
    <property type="entry name" value="WD_REPEATS_1"/>
    <property type="match status" value="1"/>
</dbReference>
<feature type="region of interest" description="Disordered" evidence="8">
    <location>
        <begin position="451"/>
        <end position="514"/>
    </location>
</feature>
<dbReference type="GO" id="GO:0006325">
    <property type="term" value="P:chromatin organization"/>
    <property type="evidence" value="ECO:0007669"/>
    <property type="project" value="UniProtKB-KW"/>
</dbReference>